<sequence length="208" mass="23034">MAEQYISAFAIDADAFLGMVGSNDDALVRVALGRIEELKEADELLRATDAAEVEAALREVVAGRLDPSRPGGYAWLLELLGRTAGDPLGSVVLPGRGWDRLQEAFHVWGLVSLADLWGRCWTFPWRDAEPDADPWPFPMLASKADLDRIHAELAGFDTDRIHLDCELLPYDEDDLEEAAWLVGEKLPAWVDGARRKGRELLVLRDGGK</sequence>
<organism evidence="2 3">
    <name type="scientific">Streptosporangium carneum</name>
    <dbReference type="NCBI Taxonomy" id="47481"/>
    <lineage>
        <taxon>Bacteria</taxon>
        <taxon>Bacillati</taxon>
        <taxon>Actinomycetota</taxon>
        <taxon>Actinomycetes</taxon>
        <taxon>Streptosporangiales</taxon>
        <taxon>Streptosporangiaceae</taxon>
        <taxon>Streptosporangium</taxon>
    </lineage>
</organism>
<dbReference type="Proteomes" id="UP001143474">
    <property type="component" value="Unassembled WGS sequence"/>
</dbReference>
<reference evidence="2" key="1">
    <citation type="journal article" date="2014" name="Int. J. Syst. Evol. Microbiol.">
        <title>Complete genome sequence of Corynebacterium casei LMG S-19264T (=DSM 44701T), isolated from a smear-ripened cheese.</title>
        <authorList>
            <consortium name="US DOE Joint Genome Institute (JGI-PGF)"/>
            <person name="Walter F."/>
            <person name="Albersmeier A."/>
            <person name="Kalinowski J."/>
            <person name="Ruckert C."/>
        </authorList>
    </citation>
    <scope>NUCLEOTIDE SEQUENCE</scope>
    <source>
        <strain evidence="2">VKM Ac-2007</strain>
    </source>
</reference>
<evidence type="ECO:0000313" key="2">
    <source>
        <dbReference type="EMBL" id="GLK10603.1"/>
    </source>
</evidence>
<keyword evidence="3" id="KW-1185">Reference proteome</keyword>
<feature type="domain" description="DUF7691" evidence="1">
    <location>
        <begin position="4"/>
        <end position="200"/>
    </location>
</feature>
<proteinExistence type="predicted"/>
<evidence type="ECO:0000259" key="1">
    <source>
        <dbReference type="Pfam" id="PF24740"/>
    </source>
</evidence>
<accession>A0A9W6ME80</accession>
<dbReference type="InterPro" id="IPR056108">
    <property type="entry name" value="DUF7691"/>
</dbReference>
<dbReference type="Pfam" id="PF24740">
    <property type="entry name" value="DUF7691"/>
    <property type="match status" value="1"/>
</dbReference>
<protein>
    <recommendedName>
        <fullName evidence="1">DUF7691 domain-containing protein</fullName>
    </recommendedName>
</protein>
<dbReference type="EMBL" id="BSEV01000008">
    <property type="protein sequence ID" value="GLK10603.1"/>
    <property type="molecule type" value="Genomic_DNA"/>
</dbReference>
<comment type="caution">
    <text evidence="2">The sequence shown here is derived from an EMBL/GenBank/DDBJ whole genome shotgun (WGS) entry which is preliminary data.</text>
</comment>
<gene>
    <name evidence="2" type="ORF">GCM10017600_40090</name>
</gene>
<name>A0A9W6ME80_9ACTN</name>
<dbReference type="AlphaFoldDB" id="A0A9W6ME80"/>
<dbReference type="RefSeq" id="WP_271219022.1">
    <property type="nucleotide sequence ID" value="NZ_BAAAVD010000032.1"/>
</dbReference>
<evidence type="ECO:0000313" key="3">
    <source>
        <dbReference type="Proteomes" id="UP001143474"/>
    </source>
</evidence>
<reference evidence="2" key="2">
    <citation type="submission" date="2023-01" db="EMBL/GenBank/DDBJ databases">
        <authorList>
            <person name="Sun Q."/>
            <person name="Evtushenko L."/>
        </authorList>
    </citation>
    <scope>NUCLEOTIDE SEQUENCE</scope>
    <source>
        <strain evidence="2">VKM Ac-2007</strain>
    </source>
</reference>